<feature type="transmembrane region" description="Helical" evidence="1">
    <location>
        <begin position="215"/>
        <end position="233"/>
    </location>
</feature>
<protein>
    <recommendedName>
        <fullName evidence="4">TIGR00341 family protein</fullName>
    </recommendedName>
</protein>
<feature type="transmembrane region" description="Helical" evidence="1">
    <location>
        <begin position="272"/>
        <end position="292"/>
    </location>
</feature>
<feature type="transmembrane region" description="Helical" evidence="1">
    <location>
        <begin position="313"/>
        <end position="331"/>
    </location>
</feature>
<keyword evidence="3" id="KW-1185">Reference proteome</keyword>
<accession>A0A1Y5RDP4</accession>
<proteinExistence type="predicted"/>
<dbReference type="EMBL" id="FWFS01000001">
    <property type="protein sequence ID" value="SLN14687.1"/>
    <property type="molecule type" value="Genomic_DNA"/>
</dbReference>
<feature type="transmembrane region" description="Helical" evidence="1">
    <location>
        <begin position="240"/>
        <end position="260"/>
    </location>
</feature>
<gene>
    <name evidence="2" type="ORF">AQS8620_00237</name>
</gene>
<dbReference type="PANTHER" id="PTHR20992">
    <property type="entry name" value="AT15442P-RELATED"/>
    <property type="match status" value="1"/>
</dbReference>
<feature type="transmembrane region" description="Helical" evidence="1">
    <location>
        <begin position="119"/>
        <end position="145"/>
    </location>
</feature>
<feature type="transmembrane region" description="Helical" evidence="1">
    <location>
        <begin position="177"/>
        <end position="195"/>
    </location>
</feature>
<keyword evidence="1" id="KW-0812">Transmembrane</keyword>
<keyword evidence="1" id="KW-1133">Transmembrane helix</keyword>
<evidence type="ECO:0000256" key="1">
    <source>
        <dbReference type="SAM" id="Phobius"/>
    </source>
</evidence>
<dbReference type="RefSeq" id="WP_085834984.1">
    <property type="nucleotide sequence ID" value="NZ_FWFS01000001.1"/>
</dbReference>
<sequence>MPDRLIQLVVRKDDSQTICDCLGDLHAQDWWRTDCVGDLDRQVFYIALHKADAQATIDAISEAMEDRENWRLYSLATEANLPEIVDEEEVERLAQQETSATREEIYGDIRDGASLTTDYLLMTALATCVAAIGLNTGQVAVVIGAMVIAPLLGPILAFAFGTTLGNLALLKVSARSLLAGLGVSVAVGTLLGQIYPAGSNAMDSGMMDYSGVLGLHTVILPLASGAAAALMVAGNKQSGLVGVMVAAALLPPLAGFGLLLGSGNFTMGLRALASVIANIVAINLAAQVVFYVKGIRPRRWNSADHATSVRTSLMVSAALVALVAAALWGFGHPQIFGL</sequence>
<feature type="transmembrane region" description="Helical" evidence="1">
    <location>
        <begin position="151"/>
        <end position="170"/>
    </location>
</feature>
<reference evidence="2 3" key="1">
    <citation type="submission" date="2017-03" db="EMBL/GenBank/DDBJ databases">
        <authorList>
            <person name="Afonso C.L."/>
            <person name="Miller P.J."/>
            <person name="Scott M.A."/>
            <person name="Spackman E."/>
            <person name="Goraichik I."/>
            <person name="Dimitrov K.M."/>
            <person name="Suarez D.L."/>
            <person name="Swayne D.E."/>
        </authorList>
    </citation>
    <scope>NUCLEOTIDE SEQUENCE [LARGE SCALE GENOMIC DNA]</scope>
    <source>
        <strain evidence="2 3">CECT 8620</strain>
    </source>
</reference>
<evidence type="ECO:0008006" key="4">
    <source>
        <dbReference type="Google" id="ProtNLM"/>
    </source>
</evidence>
<dbReference type="Pfam" id="PF04087">
    <property type="entry name" value="DUF389"/>
    <property type="match status" value="1"/>
</dbReference>
<keyword evidence="1" id="KW-0472">Membrane</keyword>
<dbReference type="Proteomes" id="UP000193862">
    <property type="component" value="Unassembled WGS sequence"/>
</dbReference>
<evidence type="ECO:0000313" key="2">
    <source>
        <dbReference type="EMBL" id="SLN14687.1"/>
    </source>
</evidence>
<evidence type="ECO:0000313" key="3">
    <source>
        <dbReference type="Proteomes" id="UP000193862"/>
    </source>
</evidence>
<dbReference type="InterPro" id="IPR005240">
    <property type="entry name" value="DUF389"/>
</dbReference>
<name>A0A1Y5RDP4_9RHOB</name>
<dbReference type="NCBIfam" id="TIGR00341">
    <property type="entry name" value="TIGR00341 family protein"/>
    <property type="match status" value="1"/>
</dbReference>
<dbReference type="OrthoDB" id="9790659at2"/>
<dbReference type="AlphaFoldDB" id="A0A1Y5RDP4"/>
<organism evidence="2 3">
    <name type="scientific">Aquimixticola soesokkakensis</name>
    <dbReference type="NCBI Taxonomy" id="1519096"/>
    <lineage>
        <taxon>Bacteria</taxon>
        <taxon>Pseudomonadati</taxon>
        <taxon>Pseudomonadota</taxon>
        <taxon>Alphaproteobacteria</taxon>
        <taxon>Rhodobacterales</taxon>
        <taxon>Paracoccaceae</taxon>
        <taxon>Aquimixticola</taxon>
    </lineage>
</organism>
<dbReference type="PANTHER" id="PTHR20992:SF9">
    <property type="entry name" value="AT15442P-RELATED"/>
    <property type="match status" value="1"/>
</dbReference>